<proteinExistence type="predicted"/>
<organism evidence="1 2">
    <name type="scientific">Eumeta variegata</name>
    <name type="common">Bagworm moth</name>
    <name type="synonym">Eumeta japonica</name>
    <dbReference type="NCBI Taxonomy" id="151549"/>
    <lineage>
        <taxon>Eukaryota</taxon>
        <taxon>Metazoa</taxon>
        <taxon>Ecdysozoa</taxon>
        <taxon>Arthropoda</taxon>
        <taxon>Hexapoda</taxon>
        <taxon>Insecta</taxon>
        <taxon>Pterygota</taxon>
        <taxon>Neoptera</taxon>
        <taxon>Endopterygota</taxon>
        <taxon>Lepidoptera</taxon>
        <taxon>Glossata</taxon>
        <taxon>Ditrysia</taxon>
        <taxon>Tineoidea</taxon>
        <taxon>Psychidae</taxon>
        <taxon>Oiketicinae</taxon>
        <taxon>Eumeta</taxon>
    </lineage>
</organism>
<gene>
    <name evidence="1" type="ORF">EVAR_12023_1</name>
</gene>
<evidence type="ECO:0000313" key="1">
    <source>
        <dbReference type="EMBL" id="GBP21422.1"/>
    </source>
</evidence>
<accession>A0A4C1U500</accession>
<sequence length="104" mass="11847">MESQRRPYNCQDVRSAENSIRIWYGSLSPEHPWDTIPIASNHKSSIKSAWYYDFWGGNLVKNGVNRHLNVFFESFGFDVTAMGSVEAGEDANVVINRDQPNEPP</sequence>
<reference evidence="1 2" key="1">
    <citation type="journal article" date="2019" name="Commun. Biol.">
        <title>The bagworm genome reveals a unique fibroin gene that provides high tensile strength.</title>
        <authorList>
            <person name="Kono N."/>
            <person name="Nakamura H."/>
            <person name="Ohtoshi R."/>
            <person name="Tomita M."/>
            <person name="Numata K."/>
            <person name="Arakawa K."/>
        </authorList>
    </citation>
    <scope>NUCLEOTIDE SEQUENCE [LARGE SCALE GENOMIC DNA]</scope>
</reference>
<dbReference type="EMBL" id="BGZK01000128">
    <property type="protein sequence ID" value="GBP21422.1"/>
    <property type="molecule type" value="Genomic_DNA"/>
</dbReference>
<protein>
    <submittedName>
        <fullName evidence="1">Uncharacterized protein</fullName>
    </submittedName>
</protein>
<keyword evidence="2" id="KW-1185">Reference proteome</keyword>
<comment type="caution">
    <text evidence="1">The sequence shown here is derived from an EMBL/GenBank/DDBJ whole genome shotgun (WGS) entry which is preliminary data.</text>
</comment>
<dbReference type="Proteomes" id="UP000299102">
    <property type="component" value="Unassembled WGS sequence"/>
</dbReference>
<name>A0A4C1U500_EUMVA</name>
<dbReference type="AlphaFoldDB" id="A0A4C1U500"/>
<evidence type="ECO:0000313" key="2">
    <source>
        <dbReference type="Proteomes" id="UP000299102"/>
    </source>
</evidence>